<dbReference type="AlphaFoldDB" id="A0A078R2H5"/>
<protein>
    <submittedName>
        <fullName evidence="1">Uncharacterized protein</fullName>
    </submittedName>
</protein>
<dbReference type="PATRIC" id="fig|1339350.3.peg.2786"/>
<reference evidence="1 2" key="1">
    <citation type="submission" date="2014-04" db="EMBL/GenBank/DDBJ databases">
        <authorList>
            <person name="Sears C."/>
            <person name="Carroll K."/>
            <person name="Sack B.R."/>
            <person name="Qadri F."/>
            <person name="Myers L.L."/>
            <person name="Chung G.-T."/>
            <person name="Escheverria P."/>
            <person name="Fraser C.M."/>
            <person name="Sadzewicz L."/>
            <person name="Shefchek K.A."/>
            <person name="Tallon L."/>
            <person name="Das S.P."/>
            <person name="Daugherty S."/>
            <person name="Mongodin E.F."/>
        </authorList>
    </citation>
    <scope>NUCLEOTIDE SEQUENCE [LARGE SCALE GENOMIC DNA]</scope>
    <source>
        <strain evidence="2">3775 SL(B) 10 (iv)</strain>
    </source>
</reference>
<gene>
    <name evidence="1" type="ORF">M097_2909</name>
</gene>
<evidence type="ECO:0000313" key="2">
    <source>
        <dbReference type="Proteomes" id="UP000028134"/>
    </source>
</evidence>
<dbReference type="EMBL" id="JNHI01000019">
    <property type="protein sequence ID" value="KDS29764.1"/>
    <property type="molecule type" value="Genomic_DNA"/>
</dbReference>
<name>A0A078R2H5_PHOVU</name>
<sequence>MDKDNNKKQKKSCVPLDEQQAERLARLIIGQTVRNIRYGTDRKERITVPSGAVPLF</sequence>
<comment type="caution">
    <text evidence="1">The sequence shown here is derived from an EMBL/GenBank/DDBJ whole genome shotgun (WGS) entry which is preliminary data.</text>
</comment>
<evidence type="ECO:0000313" key="1">
    <source>
        <dbReference type="EMBL" id="KDS29764.1"/>
    </source>
</evidence>
<accession>A0A078R2H5</accession>
<dbReference type="Proteomes" id="UP000028134">
    <property type="component" value="Unassembled WGS sequence"/>
</dbReference>
<organism evidence="1 2">
    <name type="scientific">Phocaeicola vulgatus str. 3775 SL</name>
    <name type="common">B</name>
    <name type="synonym">iv</name>
    <dbReference type="NCBI Taxonomy" id="1339350"/>
    <lineage>
        <taxon>Bacteria</taxon>
        <taxon>Pseudomonadati</taxon>
        <taxon>Bacteroidota</taxon>
        <taxon>Bacteroidia</taxon>
        <taxon>Bacteroidales</taxon>
        <taxon>Bacteroidaceae</taxon>
        <taxon>Phocaeicola</taxon>
    </lineage>
</organism>
<proteinExistence type="predicted"/>